<dbReference type="Proteomes" id="UP000245133">
    <property type="component" value="Unassembled WGS sequence"/>
</dbReference>
<organism evidence="2 3">
    <name type="scientific">Leptospira ryugenii</name>
    <dbReference type="NCBI Taxonomy" id="1917863"/>
    <lineage>
        <taxon>Bacteria</taxon>
        <taxon>Pseudomonadati</taxon>
        <taxon>Spirochaetota</taxon>
        <taxon>Spirochaetia</taxon>
        <taxon>Leptospirales</taxon>
        <taxon>Leptospiraceae</taxon>
        <taxon>Leptospira</taxon>
    </lineage>
</organism>
<evidence type="ECO:0000256" key="1">
    <source>
        <dbReference type="SAM" id="MobiDB-lite"/>
    </source>
</evidence>
<dbReference type="EMBL" id="BFBB01000002">
    <property type="protein sequence ID" value="GBF48719.1"/>
    <property type="molecule type" value="Genomic_DNA"/>
</dbReference>
<accession>A0A2P2DVQ0</accession>
<gene>
    <name evidence="2" type="ORF">LPTSP4_02190</name>
</gene>
<feature type="compositionally biased region" description="Basic and acidic residues" evidence="1">
    <location>
        <begin position="85"/>
        <end position="102"/>
    </location>
</feature>
<dbReference type="RefSeq" id="WP_108972839.1">
    <property type="nucleotide sequence ID" value="NZ_BFBB01000002.1"/>
</dbReference>
<comment type="caution">
    <text evidence="2">The sequence shown here is derived from an EMBL/GenBank/DDBJ whole genome shotgun (WGS) entry which is preliminary data.</text>
</comment>
<evidence type="ECO:0000313" key="3">
    <source>
        <dbReference type="Proteomes" id="UP000245133"/>
    </source>
</evidence>
<dbReference type="NCBIfam" id="NF047764">
    <property type="entry name" value="LIC_11883_fam"/>
    <property type="match status" value="1"/>
</dbReference>
<dbReference type="AlphaFoldDB" id="A0A2P2DVQ0"/>
<proteinExistence type="predicted"/>
<keyword evidence="3" id="KW-1185">Reference proteome</keyword>
<reference evidence="2 3" key="1">
    <citation type="submission" date="2018-02" db="EMBL/GenBank/DDBJ databases">
        <title>Novel Leptospira species isolated from soil and water in Japan.</title>
        <authorList>
            <person name="Nakao R."/>
            <person name="Masuzawa T."/>
        </authorList>
    </citation>
    <scope>NUCLEOTIDE SEQUENCE [LARGE SCALE GENOMIC DNA]</scope>
    <source>
        <strain evidence="2 3">YH101</strain>
    </source>
</reference>
<protein>
    <submittedName>
        <fullName evidence="2">Uncharacterized protein</fullName>
    </submittedName>
</protein>
<evidence type="ECO:0000313" key="2">
    <source>
        <dbReference type="EMBL" id="GBF48719.1"/>
    </source>
</evidence>
<feature type="region of interest" description="Disordered" evidence="1">
    <location>
        <begin position="85"/>
        <end position="109"/>
    </location>
</feature>
<dbReference type="OrthoDB" id="346112at2"/>
<sequence>MKPRYLPFYLLFFVFSLFATDRSYQIQDIPLQKLSSQLKSIAFATIRTSILREYTFSDTIEFRYEPCPDHFPRLPGDLPCNLFHSEIKPEPEPEKNKEEKDSSLNALDPEVPELEGGRVNLVFSKTRSPNLNGKVAKLGEDEDKLLLFYSDKGILSHYLYLDEVVVFRYRASTESPQIESIYLIQLGKDRFPISAKKILFP</sequence>
<name>A0A2P2DVQ0_9LEPT</name>